<dbReference type="OrthoDB" id="6443879at2"/>
<dbReference type="AlphaFoldDB" id="A0A3N2DED8"/>
<evidence type="ECO:0000313" key="2">
    <source>
        <dbReference type="EMBL" id="ROR98018.1"/>
    </source>
</evidence>
<name>A0A3N2DED8_9GAMM</name>
<proteinExistence type="predicted"/>
<feature type="transmembrane region" description="Helical" evidence="1">
    <location>
        <begin position="12"/>
        <end position="31"/>
    </location>
</feature>
<gene>
    <name evidence="2" type="ORF">EDC56_3690</name>
</gene>
<keyword evidence="3" id="KW-1185">Reference proteome</keyword>
<keyword evidence="1" id="KW-0812">Transmembrane</keyword>
<keyword evidence="1" id="KW-0472">Membrane</keyword>
<dbReference type="EMBL" id="RKHR01000008">
    <property type="protein sequence ID" value="ROR98018.1"/>
    <property type="molecule type" value="Genomic_DNA"/>
</dbReference>
<organism evidence="2 3">
    <name type="scientific">Sinobacterium caligoides</name>
    <dbReference type="NCBI Taxonomy" id="933926"/>
    <lineage>
        <taxon>Bacteria</taxon>
        <taxon>Pseudomonadati</taxon>
        <taxon>Pseudomonadota</taxon>
        <taxon>Gammaproteobacteria</taxon>
        <taxon>Cellvibrionales</taxon>
        <taxon>Spongiibacteraceae</taxon>
        <taxon>Sinobacterium</taxon>
    </lineage>
</organism>
<feature type="transmembrane region" description="Helical" evidence="1">
    <location>
        <begin position="98"/>
        <end position="116"/>
    </location>
</feature>
<sequence length="155" mass="16595">MSTHSNNSIDLKLHTAVLTTLLVITLISNWLTPLTTVSLTEAVPGFLIIFAICLMGLIVAKYAPFYLPSVAWISLLSILLTLPWTPGSAWLSNEMGKVNFLAMLPPVLGYAGLAISDGEMTTFKQSGLKIAIVAMLVFTGTYLGSAVVAQFALSF</sequence>
<feature type="transmembrane region" description="Helical" evidence="1">
    <location>
        <begin position="128"/>
        <end position="153"/>
    </location>
</feature>
<dbReference type="RefSeq" id="WP_123714009.1">
    <property type="nucleotide sequence ID" value="NZ_RKHR01000008.1"/>
</dbReference>
<accession>A0A3N2DED8</accession>
<dbReference type="Proteomes" id="UP000275394">
    <property type="component" value="Unassembled WGS sequence"/>
</dbReference>
<protein>
    <submittedName>
        <fullName evidence="2">Uncharacterized protein</fullName>
    </submittedName>
</protein>
<reference evidence="2 3" key="1">
    <citation type="submission" date="2018-11" db="EMBL/GenBank/DDBJ databases">
        <title>Genomic Encyclopedia of Type Strains, Phase IV (KMG-IV): sequencing the most valuable type-strain genomes for metagenomic binning, comparative biology and taxonomic classification.</title>
        <authorList>
            <person name="Goeker M."/>
        </authorList>
    </citation>
    <scope>NUCLEOTIDE SEQUENCE [LARGE SCALE GENOMIC DNA]</scope>
    <source>
        <strain evidence="2 3">DSM 100316</strain>
    </source>
</reference>
<evidence type="ECO:0000313" key="3">
    <source>
        <dbReference type="Proteomes" id="UP000275394"/>
    </source>
</evidence>
<comment type="caution">
    <text evidence="2">The sequence shown here is derived from an EMBL/GenBank/DDBJ whole genome shotgun (WGS) entry which is preliminary data.</text>
</comment>
<keyword evidence="1" id="KW-1133">Transmembrane helix</keyword>
<feature type="transmembrane region" description="Helical" evidence="1">
    <location>
        <begin position="43"/>
        <end position="60"/>
    </location>
</feature>
<feature type="transmembrane region" description="Helical" evidence="1">
    <location>
        <begin position="65"/>
        <end position="86"/>
    </location>
</feature>
<evidence type="ECO:0000256" key="1">
    <source>
        <dbReference type="SAM" id="Phobius"/>
    </source>
</evidence>